<accession>A0A6J1BQ85</accession>
<protein>
    <submittedName>
        <fullName evidence="3">Uncharacterized protein LOC110428829</fullName>
    </submittedName>
</protein>
<dbReference type="GeneID" id="110428829"/>
<gene>
    <name evidence="3" type="primary">LOC110428829</name>
</gene>
<dbReference type="Proteomes" id="UP000504621">
    <property type="component" value="Unplaced"/>
</dbReference>
<evidence type="ECO:0000313" key="2">
    <source>
        <dbReference type="Proteomes" id="UP000504621"/>
    </source>
</evidence>
<name>A0A6J1BQ85_9ROSI</name>
<reference evidence="3" key="1">
    <citation type="submission" date="2025-08" db="UniProtKB">
        <authorList>
            <consortium name="RefSeq"/>
        </authorList>
    </citation>
    <scope>IDENTIFICATION</scope>
    <source>
        <tissue evidence="3">Leaf</tissue>
    </source>
</reference>
<feature type="region of interest" description="Disordered" evidence="1">
    <location>
        <begin position="86"/>
        <end position="125"/>
    </location>
</feature>
<proteinExistence type="predicted"/>
<feature type="compositionally biased region" description="Basic residues" evidence="1">
    <location>
        <begin position="88"/>
        <end position="99"/>
    </location>
</feature>
<evidence type="ECO:0000313" key="3">
    <source>
        <dbReference type="RefSeq" id="XP_021300429.1"/>
    </source>
</evidence>
<dbReference type="OrthoDB" id="1920930at2759"/>
<keyword evidence="2" id="KW-1185">Reference proteome</keyword>
<sequence>MSKGSPVRPHVLKMIGYITQLEQLGWVMDHDLNIDLILSSLLESYSQFVLNFNMNKIEVTLSDLLNMLTEAENTIMKEKPSVYLVSSKKNKNKKRKFSKKGKDEKASTSKGIKPTRGVKKDKDNDKCHFCGKLGH</sequence>
<organism evidence="2 3">
    <name type="scientific">Herrania umbratica</name>
    <dbReference type="NCBI Taxonomy" id="108875"/>
    <lineage>
        <taxon>Eukaryota</taxon>
        <taxon>Viridiplantae</taxon>
        <taxon>Streptophyta</taxon>
        <taxon>Embryophyta</taxon>
        <taxon>Tracheophyta</taxon>
        <taxon>Spermatophyta</taxon>
        <taxon>Magnoliopsida</taxon>
        <taxon>eudicotyledons</taxon>
        <taxon>Gunneridae</taxon>
        <taxon>Pentapetalae</taxon>
        <taxon>rosids</taxon>
        <taxon>malvids</taxon>
        <taxon>Malvales</taxon>
        <taxon>Malvaceae</taxon>
        <taxon>Byttnerioideae</taxon>
        <taxon>Herrania</taxon>
    </lineage>
</organism>
<evidence type="ECO:0000256" key="1">
    <source>
        <dbReference type="SAM" id="MobiDB-lite"/>
    </source>
</evidence>
<dbReference type="RefSeq" id="XP_021300429.1">
    <property type="nucleotide sequence ID" value="XM_021444754.1"/>
</dbReference>
<dbReference type="AlphaFoldDB" id="A0A6J1BQ85"/>
<dbReference type="Pfam" id="PF14223">
    <property type="entry name" value="Retrotran_gag_2"/>
    <property type="match status" value="1"/>
</dbReference>